<dbReference type="EMBL" id="BROD01000001">
    <property type="protein sequence ID" value="GKX67137.1"/>
    <property type="molecule type" value="Genomic_DNA"/>
</dbReference>
<comment type="caution">
    <text evidence="1">The sequence shown here is derived from an EMBL/GenBank/DDBJ whole genome shotgun (WGS) entry which is preliminary data.</text>
</comment>
<dbReference type="Proteomes" id="UP001058074">
    <property type="component" value="Unassembled WGS sequence"/>
</dbReference>
<protein>
    <submittedName>
        <fullName evidence="1">MerR family transcriptional regulator</fullName>
    </submittedName>
</protein>
<gene>
    <name evidence="1" type="ORF">rsdtw13_23950</name>
</gene>
<name>A0ACB5RD97_9CLOT</name>
<accession>A0ACB5RD97</accession>
<organism evidence="1 2">
    <name type="scientific">Inconstantimicrobium mannanitabidum</name>
    <dbReference type="NCBI Taxonomy" id="1604901"/>
    <lineage>
        <taxon>Bacteria</taxon>
        <taxon>Bacillati</taxon>
        <taxon>Bacillota</taxon>
        <taxon>Clostridia</taxon>
        <taxon>Eubacteriales</taxon>
        <taxon>Clostridiaceae</taxon>
        <taxon>Inconstantimicrobium</taxon>
    </lineage>
</organism>
<evidence type="ECO:0000313" key="1">
    <source>
        <dbReference type="EMBL" id="GKX67137.1"/>
    </source>
</evidence>
<sequence>MNTNEVCRNLNLTVKSLIVYESYGIVIPKREKNNYRNYSEEDLNKLRTVILLRELGFSLKDIKKLMDKSDNENQEFTRGLYLQLKAVERKIFELNNVKDTLINNIDKLLEADTETDKKSFLDNVDISIKDNRTERIRWINMLEFDNKAVKFDKMVRDRLDDELGLFEKYDEVLSLVREKITKSKAKTVVDIGCGTGNLCGELSSEIDILGIDQSLEMILQAKKKYKHLKFKLGNFLDKPIEKSYVDVLVSTYAFHGLTSDEKKEALENMMEYIKDDGKIIIADFMFSNNEEREKCRKNLLGKGRQDLWEVIESKHYTNLVELKAYVYSLNYKIYSEHIVNFTWIVEIEKNKEQKD</sequence>
<proteinExistence type="predicted"/>
<evidence type="ECO:0000313" key="2">
    <source>
        <dbReference type="Proteomes" id="UP001058074"/>
    </source>
</evidence>
<keyword evidence="2" id="KW-1185">Reference proteome</keyword>
<reference evidence="1" key="1">
    <citation type="journal article" date="2025" name="Int. J. Syst. Evol. Microbiol.">
        <title>Inconstantimicrobium mannanitabidum sp. nov., a novel member of the family Clostridiaceae isolated from anoxic soil under the treatment of reductive soil disinfestation.</title>
        <authorList>
            <person name="Ueki A."/>
            <person name="Tonouchi A."/>
            <person name="Honma S."/>
            <person name="Kaku N."/>
            <person name="Ueki K."/>
        </authorList>
    </citation>
    <scope>NUCLEOTIDE SEQUENCE</scope>
    <source>
        <strain evidence="1">TW13</strain>
    </source>
</reference>